<reference evidence="2 3" key="1">
    <citation type="submission" date="2019-11" db="EMBL/GenBank/DDBJ databases">
        <title>Pedobacter petrophilus genome.</title>
        <authorList>
            <person name="Feldbauer M.J."/>
            <person name="Newman J.D."/>
        </authorList>
    </citation>
    <scope>NUCLEOTIDE SEQUENCE [LARGE SCALE GENOMIC DNA]</scope>
    <source>
        <strain evidence="2 3">LMG 29686</strain>
    </source>
</reference>
<gene>
    <name evidence="2" type="ORF">GJU39_14580</name>
</gene>
<sequence length="218" mass="24674">MNAYFISGLGADKRIFTKIKLHEHINVIHVDWIPPYQNETLPNYAKRLSAIINTNQPYILVGVSFGGMIAVEISKILKPLLTIAISSTIVSSELPFLYRLAGSLGLIKIIPSALIKSSNRFSQNLFFGTKTMEEKRLLTKIINDTQPAFLKWAIGSILTWQNTIRPDNLVLIHGTSDRILYSRAAKVDYTIDKGTHFMVYQNAEEISELIDKLVSRYF</sequence>
<dbReference type="EMBL" id="WKKH01000023">
    <property type="protein sequence ID" value="MRX77310.1"/>
    <property type="molecule type" value="Genomic_DNA"/>
</dbReference>
<keyword evidence="2" id="KW-0378">Hydrolase</keyword>
<dbReference type="RefSeq" id="WP_154281646.1">
    <property type="nucleotide sequence ID" value="NZ_JBHUJQ010000001.1"/>
</dbReference>
<name>A0A7K0G1I6_9SPHI</name>
<protein>
    <submittedName>
        <fullName evidence="2">Alpha/beta hydrolase</fullName>
    </submittedName>
</protein>
<dbReference type="GO" id="GO:0016787">
    <property type="term" value="F:hydrolase activity"/>
    <property type="evidence" value="ECO:0007669"/>
    <property type="project" value="UniProtKB-KW"/>
</dbReference>
<dbReference type="Proteomes" id="UP000487757">
    <property type="component" value="Unassembled WGS sequence"/>
</dbReference>
<feature type="domain" description="AB hydrolase-1" evidence="1">
    <location>
        <begin position="5"/>
        <end position="207"/>
    </location>
</feature>
<dbReference type="Pfam" id="PF12697">
    <property type="entry name" value="Abhydrolase_6"/>
    <property type="match status" value="1"/>
</dbReference>
<dbReference type="InterPro" id="IPR029058">
    <property type="entry name" value="AB_hydrolase_fold"/>
</dbReference>
<evidence type="ECO:0000259" key="1">
    <source>
        <dbReference type="Pfam" id="PF12697"/>
    </source>
</evidence>
<keyword evidence="3" id="KW-1185">Reference proteome</keyword>
<dbReference type="InterPro" id="IPR000073">
    <property type="entry name" value="AB_hydrolase_1"/>
</dbReference>
<comment type="caution">
    <text evidence="2">The sequence shown here is derived from an EMBL/GenBank/DDBJ whole genome shotgun (WGS) entry which is preliminary data.</text>
</comment>
<proteinExistence type="predicted"/>
<evidence type="ECO:0000313" key="2">
    <source>
        <dbReference type="EMBL" id="MRX77310.1"/>
    </source>
</evidence>
<accession>A0A7K0G1I6</accession>
<dbReference type="Gene3D" id="3.40.50.1820">
    <property type="entry name" value="alpha/beta hydrolase"/>
    <property type="match status" value="1"/>
</dbReference>
<dbReference type="AlphaFoldDB" id="A0A7K0G1I6"/>
<organism evidence="2 3">
    <name type="scientific">Pedobacter petrophilus</name>
    <dbReference type="NCBI Taxonomy" id="1908241"/>
    <lineage>
        <taxon>Bacteria</taxon>
        <taxon>Pseudomonadati</taxon>
        <taxon>Bacteroidota</taxon>
        <taxon>Sphingobacteriia</taxon>
        <taxon>Sphingobacteriales</taxon>
        <taxon>Sphingobacteriaceae</taxon>
        <taxon>Pedobacter</taxon>
    </lineage>
</organism>
<dbReference type="OrthoDB" id="659408at2"/>
<dbReference type="SUPFAM" id="SSF53474">
    <property type="entry name" value="alpha/beta-Hydrolases"/>
    <property type="match status" value="1"/>
</dbReference>
<evidence type="ECO:0000313" key="3">
    <source>
        <dbReference type="Proteomes" id="UP000487757"/>
    </source>
</evidence>